<organism evidence="2 3">
    <name type="scientific">Setaria digitata</name>
    <dbReference type="NCBI Taxonomy" id="48799"/>
    <lineage>
        <taxon>Eukaryota</taxon>
        <taxon>Metazoa</taxon>
        <taxon>Ecdysozoa</taxon>
        <taxon>Nematoda</taxon>
        <taxon>Chromadorea</taxon>
        <taxon>Rhabditida</taxon>
        <taxon>Spirurina</taxon>
        <taxon>Spiruromorpha</taxon>
        <taxon>Filarioidea</taxon>
        <taxon>Setariidae</taxon>
        <taxon>Setaria</taxon>
    </lineage>
</organism>
<name>A0A915PZS5_9BILA</name>
<sequence length="1672" mass="190505">MSSWLTFFRLGKIGEEERKESVKSSALPLNVSILQELDEEQQAHIREVFRRAQQSEKEARVVLNTKRLSRLCDAKFRGTIDENEEFFTVRNETIVQMDSLPESTDLFVFVHNFRNYCEFYKTSAEANPHHFLEAIEVTEASNPSSTMNQSCLESLVSDSKNTKDSSSEYSGNLTQKIRRLSRQLYRWMSSLDDDGGDILTSARKLVRFSTPLTIERNTAFVEYVSKLSHEICTLAIADSVCKNILDQYCQWLCTVVFTAVYNELKLKYGTDAEVDKYCFELTINIFKCVYMNAMDLFRDREQDTTYFENDYMIKNDLPHASFESFKKSISCECIQSLAHLIDEKSMFCRRSEADDDSAEEFCYVLLEEDKEKLSQELTSVLQNFAEELWIHILALVLADVILKKQGSTLQRQFHGNNLIPSIKNIQEANSDSFSSADNCSVLDESSCSVSSDEFRNEYTLLDNEEQGIHLYMKQQVDGKMSPPLILYEVDLTQDIYSDSSSIEIYENKQQSRPVSRENSGLEGSETEWNIRQQFNPESSYSEDCYAVTPNSTEIEQLNMGGEGGNIEVMNYIEQIIRKAECNMSDQTISKTTWEAFDKEVNRGSLECGMEQWFYGTNSKSEVKLEHHMQTNLIYADSECGCGKLQSKDDVLNKNMEEIDEEKNLLFGEKQTSPHSEAFLHLSTKIVSNEEKESFRSPIFSPKRIGVSKELSRDMRLELPRSSTEDYSLSDHSRLMLKTKLQSSRDNSAWRFYDLKDGRTKSCDESNELHKTEGAAAKFGFDEAEKLHGDESKVLNRKGELNLTSVVKLGEMYLETVKNESMDYQLLQSKNEYEVMKCDDFNREREGQDDQNFSSYQTQQQRKNSCTVSDALESFAERETEDINKMLGKVKFAVRLKMDTSEALIKNVQAHATDNIRSVKNSYAEFADRITLAGEPSIPSSLRNKNSVAAVASTSQQLFPPVKNFEVLNKELGKNSGEIESTSKEHGLISTTRKKNENEGHNAASEIYTNQNLGKSILNEEQQESGGRQKSDYRTIPGSDAYISSDDEHINNSSDFYVNDIEDIYFPEFKETEMVKNETKSNSSVGEVSSPEQKTQFLRRKPGMKNFQEKSNLNISLENPTNTKTQEVSPSDTMNINGAEEHITIGELKGIIYSKEHFHEKKIHTEKNTSPYPKKMQESISHLPEKKINDLPPLNRKLITDVETITQKDMIEKKANIKITESLMELEQIDCIRKLSEGKYYVQDVHHCNRHSIPSYLQNEDKSTKDKQDRNKKASCSEAEQFREIGNNARQMVGDKTIVSWKNAPKKSAASNSNRFDNIRKNLQSLTIGGEQIISEKLEMEPIEKLAEKAIDTGRNAICEEPEFELTQDELEHIARISTMAEEAFGKPQPSESSIRKLSSEKSRAKFEHENLDYAEHIAEEESQSEIFSEQEHSVASSATSGPDEIASSADDILSQVKTTEKTLAMEMDEMQANSNENMLPLLENMAQMNDIKLIDDDTTFRTRNVVSEMNLIPAEEMILTKFDNSTDGIISLSDDVANRYDTIDDVSVVEKPPSNNILSISDDKVILDDTISAEKIPSIEDTAYTDEIVVADNMTSIRSSISSLKNVAFISATSPYSESYAEKAEELFLVDSIKKFDSRNELEPIEKVKFEHENLDYAEHIAEEESQSEIFS</sequence>
<feature type="region of interest" description="Disordered" evidence="1">
    <location>
        <begin position="506"/>
        <end position="526"/>
    </location>
</feature>
<feature type="region of interest" description="Disordered" evidence="1">
    <location>
        <begin position="1420"/>
        <end position="1450"/>
    </location>
</feature>
<evidence type="ECO:0000313" key="2">
    <source>
        <dbReference type="Proteomes" id="UP000887581"/>
    </source>
</evidence>
<feature type="region of interest" description="Disordered" evidence="1">
    <location>
        <begin position="975"/>
        <end position="1001"/>
    </location>
</feature>
<protein>
    <submittedName>
        <fullName evidence="3">Uncharacterized protein</fullName>
    </submittedName>
</protein>
<dbReference type="WBParaSite" id="sdigi.contig65.g3413.t1">
    <property type="protein sequence ID" value="sdigi.contig65.g3413.t1"/>
    <property type="gene ID" value="sdigi.contig65.g3413"/>
</dbReference>
<feature type="region of interest" description="Disordered" evidence="1">
    <location>
        <begin position="1252"/>
        <end position="1277"/>
    </location>
</feature>
<proteinExistence type="predicted"/>
<feature type="compositionally biased region" description="Polar residues" evidence="1">
    <location>
        <begin position="507"/>
        <end position="518"/>
    </location>
</feature>
<evidence type="ECO:0000256" key="1">
    <source>
        <dbReference type="SAM" id="MobiDB-lite"/>
    </source>
</evidence>
<reference evidence="3" key="1">
    <citation type="submission" date="2022-11" db="UniProtKB">
        <authorList>
            <consortium name="WormBaseParasite"/>
        </authorList>
    </citation>
    <scope>IDENTIFICATION</scope>
</reference>
<accession>A0A915PZS5</accession>
<evidence type="ECO:0000313" key="3">
    <source>
        <dbReference type="WBParaSite" id="sdigi.contig65.g3413.t1"/>
    </source>
</evidence>
<feature type="region of interest" description="Disordered" evidence="1">
    <location>
        <begin position="1382"/>
        <end position="1401"/>
    </location>
</feature>
<keyword evidence="2" id="KW-1185">Reference proteome</keyword>
<dbReference type="Proteomes" id="UP000887581">
    <property type="component" value="Unplaced"/>
</dbReference>
<feature type="region of interest" description="Disordered" evidence="1">
    <location>
        <begin position="1019"/>
        <end position="1046"/>
    </location>
</feature>
<feature type="compositionally biased region" description="Basic and acidic residues" evidence="1">
    <location>
        <begin position="1258"/>
        <end position="1271"/>
    </location>
</feature>